<keyword evidence="2" id="KW-0012">Acyltransferase</keyword>
<dbReference type="GO" id="GO:0016747">
    <property type="term" value="F:acyltransferase activity, transferring groups other than amino-acyl groups"/>
    <property type="evidence" value="ECO:0007669"/>
    <property type="project" value="InterPro"/>
</dbReference>
<dbReference type="SUPFAM" id="SSF55729">
    <property type="entry name" value="Acyl-CoA N-acyltransferases (Nat)"/>
    <property type="match status" value="1"/>
</dbReference>
<feature type="domain" description="N-acetyltransferase" evidence="3">
    <location>
        <begin position="1"/>
        <end position="142"/>
    </location>
</feature>
<dbReference type="Gene3D" id="3.40.630.30">
    <property type="match status" value="1"/>
</dbReference>
<evidence type="ECO:0000256" key="1">
    <source>
        <dbReference type="ARBA" id="ARBA00022679"/>
    </source>
</evidence>
<dbReference type="CDD" id="cd04301">
    <property type="entry name" value="NAT_SF"/>
    <property type="match status" value="1"/>
</dbReference>
<keyword evidence="7" id="KW-1185">Reference proteome</keyword>
<dbReference type="Proteomes" id="UP000244378">
    <property type="component" value="Unassembled WGS sequence"/>
</dbReference>
<evidence type="ECO:0000313" key="7">
    <source>
        <dbReference type="Proteomes" id="UP000469927"/>
    </source>
</evidence>
<dbReference type="OrthoDB" id="9789605at2"/>
<dbReference type="PANTHER" id="PTHR43800">
    <property type="entry name" value="PEPTIDYL-LYSINE N-ACETYLTRANSFERASE YJAB"/>
    <property type="match status" value="1"/>
</dbReference>
<gene>
    <name evidence="5" type="ORF">AUN14_05300</name>
    <name evidence="4" type="ORF">FZI19_03630</name>
</gene>
<dbReference type="Proteomes" id="UP000469927">
    <property type="component" value="Unassembled WGS sequence"/>
</dbReference>
<comment type="caution">
    <text evidence="5">The sequence shown here is derived from an EMBL/GenBank/DDBJ whole genome shotgun (WGS) entry which is preliminary data.</text>
</comment>
<organism evidence="5 6">
    <name type="scientific">Cronobacter muytjensii</name>
    <dbReference type="NCBI Taxonomy" id="413501"/>
    <lineage>
        <taxon>Bacteria</taxon>
        <taxon>Pseudomonadati</taxon>
        <taxon>Pseudomonadota</taxon>
        <taxon>Gammaproteobacteria</taxon>
        <taxon>Enterobacterales</taxon>
        <taxon>Enterobacteriaceae</taxon>
        <taxon>Cronobacter</taxon>
    </lineage>
</organism>
<evidence type="ECO:0000259" key="3">
    <source>
        <dbReference type="PROSITE" id="PS51186"/>
    </source>
</evidence>
<proteinExistence type="predicted"/>
<dbReference type="AlphaFoldDB" id="A0A2T7AWR0"/>
<sequence length="142" mass="16004">MITRAETQHIPALTNLWERAVRKTHTFLSEEEIQRLRASVHDTWLAALPVWVWQDESGVCKGFIGVLDKKIEMLFVDPDASGCGIGKALLTFACEQHGACLVDVNEQNPAAVAFYEHMGFTREGRSPRDGDGKPYPLLHMRR</sequence>
<evidence type="ECO:0000256" key="2">
    <source>
        <dbReference type="ARBA" id="ARBA00023315"/>
    </source>
</evidence>
<reference evidence="5 6" key="1">
    <citation type="submission" date="2016-12" db="EMBL/GenBank/DDBJ databases">
        <title>Analysis of the Molecular Diversity Among Cronobacter Species Isolated from Filth Flies Using a Pan Genomic DNA Microarray.</title>
        <authorList>
            <person name="Pava-Ripoll M."/>
            <person name="Tall B."/>
            <person name="Farber J."/>
            <person name="Fanning S."/>
            <person name="Lehner A."/>
            <person name="Stephan R."/>
            <person name="Pagotto F."/>
            <person name="Iverson C."/>
            <person name="Ziobro G."/>
            <person name="Miller A."/>
            <person name="Pearson R."/>
            <person name="Yan Q."/>
            <person name="Kim M."/>
            <person name="Jeong S."/>
            <person name="Park J."/>
            <person name="Jun S."/>
            <person name="Choi H."/>
            <person name="Chung T."/>
            <person name="Yoo Y."/>
            <person name="Park E."/>
            <person name="Hwang S."/>
            <person name="Lee B."/>
            <person name="Sathyamoorthy V."/>
            <person name="Carter L."/>
            <person name="Mammel M."/>
            <person name="Jackson S."/>
            <person name="Kothary M."/>
            <person name="Patel I."/>
            <person name="Grim C."/>
            <person name="Gopinath G."/>
            <person name="Gangiredla J."/>
            <person name="Chase H."/>
        </authorList>
    </citation>
    <scope>NUCLEOTIDE SEQUENCE [LARGE SCALE GENOMIC DNA]</scope>
    <source>
        <strain evidence="5 6">MOD1-Md1s</strain>
    </source>
</reference>
<reference evidence="4 7" key="2">
    <citation type="submission" date="2019-08" db="EMBL/GenBank/DDBJ databases">
        <title>Prevalence, distribution, and phylogeny of type two toxin-antitoxin genes possessed by Cronobacter species where C. sakazakii homologs follow sequence type lineages.</title>
        <authorList>
            <person name="Finkelstein S."/>
            <person name="Negrete F."/>
            <person name="Jang H."/>
            <person name="Gopinath G.R."/>
            <person name="Tall B.D."/>
        </authorList>
    </citation>
    <scope>NUCLEOTIDE SEQUENCE [LARGE SCALE GENOMIC DNA]</scope>
    <source>
        <strain evidence="4 7">MOD1_GK1257</strain>
    </source>
</reference>
<dbReference type="InterPro" id="IPR016181">
    <property type="entry name" value="Acyl_CoA_acyltransferase"/>
</dbReference>
<accession>A0A2T7AWR0</accession>
<keyword evidence="1 5" id="KW-0808">Transferase</keyword>
<evidence type="ECO:0000313" key="6">
    <source>
        <dbReference type="Proteomes" id="UP000244378"/>
    </source>
</evidence>
<dbReference type="PANTHER" id="PTHR43800:SF1">
    <property type="entry name" value="PEPTIDYL-LYSINE N-ACETYLTRANSFERASE YJAB"/>
    <property type="match status" value="1"/>
</dbReference>
<dbReference type="EMBL" id="MSAE01000006">
    <property type="protein sequence ID" value="PUX16679.1"/>
    <property type="molecule type" value="Genomic_DNA"/>
</dbReference>
<name>A0A2T7AWR0_9ENTR</name>
<dbReference type="RefSeq" id="WP_075192607.1">
    <property type="nucleotide sequence ID" value="NZ_JADKNN010000061.1"/>
</dbReference>
<evidence type="ECO:0000313" key="4">
    <source>
        <dbReference type="EMBL" id="KAB0884755.1"/>
    </source>
</evidence>
<dbReference type="Pfam" id="PF13508">
    <property type="entry name" value="Acetyltransf_7"/>
    <property type="match status" value="1"/>
</dbReference>
<evidence type="ECO:0000313" key="5">
    <source>
        <dbReference type="EMBL" id="PUX16679.1"/>
    </source>
</evidence>
<dbReference type="EMBL" id="WAGD01000009">
    <property type="protein sequence ID" value="KAB0884755.1"/>
    <property type="molecule type" value="Genomic_DNA"/>
</dbReference>
<protein>
    <submittedName>
        <fullName evidence="5">GNAT family N-acetyltransferase</fullName>
    </submittedName>
</protein>
<dbReference type="PROSITE" id="PS51186">
    <property type="entry name" value="GNAT"/>
    <property type="match status" value="1"/>
</dbReference>
<dbReference type="InterPro" id="IPR000182">
    <property type="entry name" value="GNAT_dom"/>
</dbReference>